<evidence type="ECO:0000313" key="1">
    <source>
        <dbReference type="EMBL" id="QNX71209.1"/>
    </source>
</evidence>
<evidence type="ECO:0000313" key="2">
    <source>
        <dbReference type="Proteomes" id="UP000516666"/>
    </source>
</evidence>
<dbReference type="AlphaFoldDB" id="A0A7H2V4C6"/>
<reference evidence="1 2" key="2">
    <citation type="submission" date="2020-09" db="EMBL/GenBank/DDBJ databases">
        <authorList>
            <person name="Chen F.-J."/>
            <person name="Lee Y.-T."/>
        </authorList>
    </citation>
    <scope>NUCLEOTIDE SEQUENCE [LARGE SCALE GENOMIC DNA]</scope>
    <source>
        <strain evidence="1 2">AS39</strain>
    </source>
</reference>
<dbReference type="EMBL" id="CP061646">
    <property type="protein sequence ID" value="QNX71209.1"/>
    <property type="molecule type" value="Genomic_DNA"/>
</dbReference>
<name>A0A7H2V4C6_9GAMM</name>
<dbReference type="RefSeq" id="WP_191011885.1">
    <property type="nucleotide sequence ID" value="NZ_CP061646.1"/>
</dbReference>
<organism evidence="1 2">
    <name type="scientific">Acinetobacter seifertii</name>
    <dbReference type="NCBI Taxonomy" id="1530123"/>
    <lineage>
        <taxon>Bacteria</taxon>
        <taxon>Pseudomonadati</taxon>
        <taxon>Pseudomonadota</taxon>
        <taxon>Gammaproteobacteria</taxon>
        <taxon>Moraxellales</taxon>
        <taxon>Moraxellaceae</taxon>
        <taxon>Acinetobacter</taxon>
        <taxon>Acinetobacter calcoaceticus/baumannii complex</taxon>
    </lineage>
</organism>
<dbReference type="Proteomes" id="UP000516666">
    <property type="component" value="Chromosome"/>
</dbReference>
<sequence>MINELKSIIKSLKKYTNEERCFWLLHNYPLNSEDYYLAFQLIPHFSWGKKERKILMNYYLHKLPFSSESPYLVFLKISPLSEFIKILEEIVTDKNNEDLTLLSYHLNRIFQYEIKEDVYNKHKVDIERLLNKLK</sequence>
<accession>A0A7H2V4C6</accession>
<gene>
    <name evidence="1" type="ORF">IC776_12055</name>
</gene>
<protein>
    <submittedName>
        <fullName evidence="1">Uncharacterized protein</fullName>
    </submittedName>
</protein>
<reference evidence="2" key="1">
    <citation type="submission" date="2020-09" db="EMBL/GenBank/DDBJ databases">
        <title>Clinical and molecular characterization of Acinetobacter seifertii in Taiwan.</title>
        <authorList>
            <person name="Li L.-H."/>
            <person name="Yang Y.-S."/>
            <person name="Sun J.-R."/>
            <person name="Huang T.-W."/>
            <person name="Huang W.-C."/>
            <person name="Wang Y.-C."/>
            <person name="Kuo T.-H."/>
            <person name="Kuo S.-C."/>
            <person name="Chen T.-L."/>
        </authorList>
    </citation>
    <scope>NUCLEOTIDE SEQUENCE [LARGE SCALE GENOMIC DNA]</scope>
    <source>
        <strain evidence="2">AS39</strain>
    </source>
</reference>
<proteinExistence type="predicted"/>